<dbReference type="Proteomes" id="UP001235939">
    <property type="component" value="Chromosome 18"/>
</dbReference>
<evidence type="ECO:0000313" key="2">
    <source>
        <dbReference type="Proteomes" id="UP001235939"/>
    </source>
</evidence>
<organism evidence="1 2">
    <name type="scientific">Cordylochernes scorpioides</name>
    <dbReference type="NCBI Taxonomy" id="51811"/>
    <lineage>
        <taxon>Eukaryota</taxon>
        <taxon>Metazoa</taxon>
        <taxon>Ecdysozoa</taxon>
        <taxon>Arthropoda</taxon>
        <taxon>Chelicerata</taxon>
        <taxon>Arachnida</taxon>
        <taxon>Pseudoscorpiones</taxon>
        <taxon>Cheliferoidea</taxon>
        <taxon>Chernetidae</taxon>
        <taxon>Cordylochernes</taxon>
    </lineage>
</organism>
<proteinExistence type="predicted"/>
<reference evidence="1 2" key="1">
    <citation type="submission" date="2022-01" db="EMBL/GenBank/DDBJ databases">
        <title>A chromosomal length assembly of Cordylochernes scorpioides.</title>
        <authorList>
            <person name="Zeh D."/>
            <person name="Zeh J."/>
        </authorList>
    </citation>
    <scope>NUCLEOTIDE SEQUENCE [LARGE SCALE GENOMIC DNA]</scope>
    <source>
        <strain evidence="1">IN4F17</strain>
        <tissue evidence="1">Whole Body</tissue>
    </source>
</reference>
<dbReference type="EMBL" id="CP092880">
    <property type="protein sequence ID" value="UYV79849.1"/>
    <property type="molecule type" value="Genomic_DNA"/>
</dbReference>
<protein>
    <submittedName>
        <fullName evidence="1">Uncharacterized protein</fullName>
    </submittedName>
</protein>
<sequence length="123" mass="14120">MKLGSTGQACSTLSSAISVKRRLKTALLDTDNAESRTYVYTRGLPSEFCARANSLPGLKEKAEPIFGTFWIRRWIGKKRWRDSRRREPCSETSLSEYGKRIEESNLHKECDHEEQLLEQLPDA</sequence>
<name>A0ABY6LGP2_9ARAC</name>
<gene>
    <name evidence="1" type="ORF">LAZ67_18000915</name>
</gene>
<accession>A0ABY6LGP2</accession>
<keyword evidence="2" id="KW-1185">Reference proteome</keyword>
<evidence type="ECO:0000313" key="1">
    <source>
        <dbReference type="EMBL" id="UYV79849.1"/>
    </source>
</evidence>